<evidence type="ECO:0000256" key="1">
    <source>
        <dbReference type="ARBA" id="ARBA00022642"/>
    </source>
</evidence>
<keyword evidence="3" id="KW-0663">Pyridoxal phosphate</keyword>
<evidence type="ECO:0000256" key="3">
    <source>
        <dbReference type="ARBA" id="ARBA00022898"/>
    </source>
</evidence>
<accession>A0ABN6VK01</accession>
<keyword evidence="5" id="KW-0032">Aminotransferase</keyword>
<dbReference type="InterPro" id="IPR010111">
    <property type="entry name" value="Kynureninase"/>
</dbReference>
<dbReference type="GO" id="GO:0008483">
    <property type="term" value="F:transaminase activity"/>
    <property type="evidence" value="ECO:0007669"/>
    <property type="project" value="UniProtKB-KW"/>
</dbReference>
<keyword evidence="1" id="KW-0662">Pyridine nucleotide biosynthesis</keyword>
<dbReference type="PANTHER" id="PTHR14084:SF0">
    <property type="entry name" value="KYNURENINASE"/>
    <property type="match status" value="1"/>
</dbReference>
<evidence type="ECO:0000256" key="2">
    <source>
        <dbReference type="ARBA" id="ARBA00022801"/>
    </source>
</evidence>
<keyword evidence="5" id="KW-0614">Plasmid</keyword>
<dbReference type="SUPFAM" id="SSF53383">
    <property type="entry name" value="PLP-dependent transferases"/>
    <property type="match status" value="1"/>
</dbReference>
<dbReference type="InterPro" id="IPR015424">
    <property type="entry name" value="PyrdxlP-dep_Trfase"/>
</dbReference>
<sequence>MDDITTAVAALGPGPLQDTLLRRCVDPLFSRVLGTNPGTIYLANHSLGRPLDRMQADLERYTAAWYDNLGGAWEEWLAEVGAFRANVGALINAPKPGCIVPKTSAGQGLRAVLNCFDRPIRVLTTRSEFDSIDFLLKSFAGRGRVELQWIAPRANRLYGEEDFIDGLGQKPDLVVFSLVFYDTGQWLQDAAAIVHAAREQGACVLLDLYHAAGALPVDVQSLDVDFAIGGSYKYLRGGPGAAWLYVHPRRLATMRTLDTGWFARPEPFNFTRAEEARVAAGGDGWLESTPAIAPFYQAHAGLEFTRAIGVERLRAHSLAQCARLQDLLAANGVKTLSPGAPRGAFLAIRTPQARDCVRRLEEAGVVCDARGDILRVCPDVLTKPQEIEDAARLISLALSAGSK</sequence>
<gene>
    <name evidence="5" type="primary">kynU</name>
    <name evidence="5" type="ORF">SS37A_35930</name>
</gene>
<keyword evidence="5" id="KW-0808">Transferase</keyword>
<evidence type="ECO:0000259" key="4">
    <source>
        <dbReference type="Pfam" id="PF00266"/>
    </source>
</evidence>
<keyword evidence="6" id="KW-1185">Reference proteome</keyword>
<evidence type="ECO:0000313" key="6">
    <source>
        <dbReference type="Proteomes" id="UP001317629"/>
    </source>
</evidence>
<dbReference type="PANTHER" id="PTHR14084">
    <property type="entry name" value="KYNURENINASE"/>
    <property type="match status" value="1"/>
</dbReference>
<feature type="domain" description="Aminotransferase class V" evidence="4">
    <location>
        <begin position="51"/>
        <end position="368"/>
    </location>
</feature>
<dbReference type="Gene3D" id="3.90.1150.10">
    <property type="entry name" value="Aspartate Aminotransferase, domain 1"/>
    <property type="match status" value="1"/>
</dbReference>
<reference evidence="5 6" key="1">
    <citation type="journal article" date="2023" name="Int. J. Syst. Evol. Microbiol.">
        <title>Methylocystis iwaonis sp. nov., a type II methane-oxidizing bacterium from surface soil of a rice paddy field in Japan, and emended description of the genus Methylocystis (ex Whittenbury et al. 1970) Bowman et al. 1993.</title>
        <authorList>
            <person name="Kaise H."/>
            <person name="Sawadogo J.B."/>
            <person name="Alam M.S."/>
            <person name="Ueno C."/>
            <person name="Dianou D."/>
            <person name="Shinjo R."/>
            <person name="Asakawa S."/>
        </authorList>
    </citation>
    <scope>NUCLEOTIDE SEQUENCE [LARGE SCALE GENOMIC DNA]</scope>
    <source>
        <strain evidence="5 6">SS37A-Re</strain>
    </source>
</reference>
<dbReference type="Proteomes" id="UP001317629">
    <property type="component" value="Plasmid pSS37A-Re-1"/>
</dbReference>
<keyword evidence="2" id="KW-0378">Hydrolase</keyword>
<dbReference type="Gene3D" id="3.40.640.10">
    <property type="entry name" value="Type I PLP-dependent aspartate aminotransferase-like (Major domain)"/>
    <property type="match status" value="1"/>
</dbReference>
<name>A0ABN6VK01_9HYPH</name>
<dbReference type="Pfam" id="PF00266">
    <property type="entry name" value="Aminotran_5"/>
    <property type="match status" value="1"/>
</dbReference>
<geneLocation type="plasmid" evidence="5 6">
    <name>pSS37A-Re-1</name>
</geneLocation>
<dbReference type="InterPro" id="IPR015422">
    <property type="entry name" value="PyrdxlP-dep_Trfase_small"/>
</dbReference>
<dbReference type="RefSeq" id="WP_281932352.1">
    <property type="nucleotide sequence ID" value="NZ_AP027143.1"/>
</dbReference>
<protein>
    <submittedName>
        <fullName evidence="5">Class V aminotransferase</fullName>
    </submittedName>
</protein>
<proteinExistence type="predicted"/>
<dbReference type="EMBL" id="AP027143">
    <property type="protein sequence ID" value="BDV36063.1"/>
    <property type="molecule type" value="Genomic_DNA"/>
</dbReference>
<dbReference type="InterPro" id="IPR015421">
    <property type="entry name" value="PyrdxlP-dep_Trfase_major"/>
</dbReference>
<dbReference type="InterPro" id="IPR000192">
    <property type="entry name" value="Aminotrans_V_dom"/>
</dbReference>
<organism evidence="5 6">
    <name type="scientific">Methylocystis iwaonis</name>
    <dbReference type="NCBI Taxonomy" id="2885079"/>
    <lineage>
        <taxon>Bacteria</taxon>
        <taxon>Pseudomonadati</taxon>
        <taxon>Pseudomonadota</taxon>
        <taxon>Alphaproteobacteria</taxon>
        <taxon>Hyphomicrobiales</taxon>
        <taxon>Methylocystaceae</taxon>
        <taxon>Methylocystis</taxon>
    </lineage>
</organism>
<evidence type="ECO:0000313" key="5">
    <source>
        <dbReference type="EMBL" id="BDV36063.1"/>
    </source>
</evidence>